<dbReference type="EMBL" id="CALTRL010005743">
    <property type="protein sequence ID" value="CAH7685762.1"/>
    <property type="molecule type" value="Genomic_DNA"/>
</dbReference>
<evidence type="ECO:0000313" key="2">
    <source>
        <dbReference type="EMBL" id="CAH7685762.1"/>
    </source>
</evidence>
<keyword evidence="3" id="KW-1185">Reference proteome</keyword>
<dbReference type="Proteomes" id="UP001153365">
    <property type="component" value="Unassembled WGS sequence"/>
</dbReference>
<gene>
    <name evidence="2" type="ORF">PPACK8108_LOCUS20336</name>
</gene>
<name>A0AAV0BF25_PHAPC</name>
<reference evidence="2" key="1">
    <citation type="submission" date="2022-06" db="EMBL/GenBank/DDBJ databases">
        <authorList>
            <consortium name="SYNGENTA / RWTH Aachen University"/>
        </authorList>
    </citation>
    <scope>NUCLEOTIDE SEQUENCE</scope>
</reference>
<accession>A0AAV0BF25</accession>
<comment type="caution">
    <text evidence="2">The sequence shown here is derived from an EMBL/GenBank/DDBJ whole genome shotgun (WGS) entry which is preliminary data.</text>
</comment>
<feature type="region of interest" description="Disordered" evidence="1">
    <location>
        <begin position="82"/>
        <end position="114"/>
    </location>
</feature>
<sequence>MPGLESCIGTEFLGSAYKQFENSALMQNSPAGTIVPRDLSLAITPKELEHIGEPLLPEDTSAAINPVDDVVVEDLVKEEEGMEGCQHWNKKQKLGGGAHQGQSDWSKTTGARDL</sequence>
<evidence type="ECO:0000256" key="1">
    <source>
        <dbReference type="SAM" id="MobiDB-lite"/>
    </source>
</evidence>
<protein>
    <submittedName>
        <fullName evidence="2">Uncharacterized protein</fullName>
    </submittedName>
</protein>
<proteinExistence type="predicted"/>
<dbReference type="AlphaFoldDB" id="A0AAV0BF25"/>
<evidence type="ECO:0000313" key="3">
    <source>
        <dbReference type="Proteomes" id="UP001153365"/>
    </source>
</evidence>
<organism evidence="2 3">
    <name type="scientific">Phakopsora pachyrhizi</name>
    <name type="common">Asian soybean rust disease fungus</name>
    <dbReference type="NCBI Taxonomy" id="170000"/>
    <lineage>
        <taxon>Eukaryota</taxon>
        <taxon>Fungi</taxon>
        <taxon>Dikarya</taxon>
        <taxon>Basidiomycota</taxon>
        <taxon>Pucciniomycotina</taxon>
        <taxon>Pucciniomycetes</taxon>
        <taxon>Pucciniales</taxon>
        <taxon>Phakopsoraceae</taxon>
        <taxon>Phakopsora</taxon>
    </lineage>
</organism>
<feature type="compositionally biased region" description="Polar residues" evidence="1">
    <location>
        <begin position="100"/>
        <end position="114"/>
    </location>
</feature>